<reference evidence="4 5" key="1">
    <citation type="submission" date="2019-06" db="EMBL/GenBank/DDBJ databases">
        <title>Echinicola alkalisoli sp. nov. isolated from saline soil.</title>
        <authorList>
            <person name="Sun J.-Q."/>
            <person name="Xu L."/>
        </authorList>
    </citation>
    <scope>NUCLEOTIDE SEQUENCE [LARGE SCALE GENOMIC DNA]</scope>
    <source>
        <strain evidence="4 5">LN3S3</strain>
    </source>
</reference>
<dbReference type="Pfam" id="PF02926">
    <property type="entry name" value="THUMP"/>
    <property type="match status" value="1"/>
</dbReference>
<evidence type="ECO:0000256" key="2">
    <source>
        <dbReference type="PROSITE-ProRule" id="PRU00529"/>
    </source>
</evidence>
<protein>
    <submittedName>
        <fullName evidence="4">Class I SAM-dependent RNA methyltransferase</fullName>
    </submittedName>
</protein>
<keyword evidence="4" id="KW-0808">Transferase</keyword>
<dbReference type="PANTHER" id="PTHR47313">
    <property type="entry name" value="RIBOSOMAL RNA LARGE SUBUNIT METHYLTRANSFERASE K/L"/>
    <property type="match status" value="1"/>
</dbReference>
<proteinExistence type="predicted"/>
<dbReference type="GO" id="GO:0070043">
    <property type="term" value="F:rRNA (guanine-N7-)-methyltransferase activity"/>
    <property type="evidence" value="ECO:0007669"/>
    <property type="project" value="TreeGrafter"/>
</dbReference>
<dbReference type="InterPro" id="IPR029063">
    <property type="entry name" value="SAM-dependent_MTases_sf"/>
</dbReference>
<dbReference type="OrthoDB" id="9809404at2"/>
<keyword evidence="5" id="KW-1185">Reference proteome</keyword>
<dbReference type="Pfam" id="PF01170">
    <property type="entry name" value="UPF0020"/>
    <property type="match status" value="1"/>
</dbReference>
<sequence length="393" mass="45189">MNNFDQKGRVIVTCKDRFAPYLEEELIEHGFKPLKVDRTSIELNASMNECIYLNMHLRVASHVLFEIKSFYLHHARDIYRRVKNIPWEEYIDNDTYFSVISHVENESVNNPLFVNVKVKDAIVDRFRENTGKRPDTGADFDGAVFQLYWKETQASMFINTSGETLSKRGYRKLPWMAPMVENLAAATILASDWDRKGPFVNPMCGAGTLVIEAALMATNRYPGLFREHYSFMHIKGYKEEVYDLLKEQLKSKINDNITGKFVASDISERAIYAAEENAKVANVIDHISFEVVDFAETTVPKYENGVVFFNPEYGERLGEEEELVNTYKRIGDFMKQNCSGYTGYIFTGNLKLGKRVGLRPSRKIEFFNGTIDCRLLKFDLYSGGKKDKEFGST</sequence>
<feature type="domain" description="THUMP" evidence="3">
    <location>
        <begin position="49"/>
        <end position="160"/>
    </location>
</feature>
<name>A0A514CKI8_9BACT</name>
<evidence type="ECO:0000313" key="4">
    <source>
        <dbReference type="EMBL" id="QDH80328.1"/>
    </source>
</evidence>
<dbReference type="InterPro" id="IPR004114">
    <property type="entry name" value="THUMP_dom"/>
</dbReference>
<dbReference type="GO" id="GO:0008990">
    <property type="term" value="F:rRNA (guanine-N2-)-methyltransferase activity"/>
    <property type="evidence" value="ECO:0007669"/>
    <property type="project" value="TreeGrafter"/>
</dbReference>
<keyword evidence="1 4" id="KW-0489">Methyltransferase</keyword>
<evidence type="ECO:0000256" key="1">
    <source>
        <dbReference type="ARBA" id="ARBA00022603"/>
    </source>
</evidence>
<accession>A0A514CKI8</accession>
<dbReference type="CDD" id="cd11715">
    <property type="entry name" value="THUMP_AdoMetMT"/>
    <property type="match status" value="1"/>
</dbReference>
<dbReference type="RefSeq" id="WP_141615562.1">
    <property type="nucleotide sequence ID" value="NZ_CP041253.1"/>
</dbReference>
<evidence type="ECO:0000313" key="5">
    <source>
        <dbReference type="Proteomes" id="UP000316614"/>
    </source>
</evidence>
<dbReference type="AlphaFoldDB" id="A0A514CKI8"/>
<dbReference type="PANTHER" id="PTHR47313:SF1">
    <property type="entry name" value="RIBOSOMAL RNA LARGE SUBUNIT METHYLTRANSFERASE K_L"/>
    <property type="match status" value="1"/>
</dbReference>
<keyword evidence="2" id="KW-0694">RNA-binding</keyword>
<gene>
    <name evidence="4" type="ORF">FKX85_15295</name>
</gene>
<dbReference type="Proteomes" id="UP000316614">
    <property type="component" value="Chromosome"/>
</dbReference>
<dbReference type="EMBL" id="CP041253">
    <property type="protein sequence ID" value="QDH80328.1"/>
    <property type="molecule type" value="Genomic_DNA"/>
</dbReference>
<dbReference type="KEGG" id="echi:FKX85_15295"/>
<dbReference type="Gene3D" id="3.40.50.150">
    <property type="entry name" value="Vaccinia Virus protein VP39"/>
    <property type="match status" value="1"/>
</dbReference>
<dbReference type="PROSITE" id="PS51165">
    <property type="entry name" value="THUMP"/>
    <property type="match status" value="1"/>
</dbReference>
<dbReference type="Gene3D" id="3.30.2130.30">
    <property type="match status" value="1"/>
</dbReference>
<dbReference type="InterPro" id="IPR000241">
    <property type="entry name" value="RlmKL-like_Mtase"/>
</dbReference>
<evidence type="ECO:0000259" key="3">
    <source>
        <dbReference type="PROSITE" id="PS51165"/>
    </source>
</evidence>
<organism evidence="4 5">
    <name type="scientific">Echinicola soli</name>
    <dbReference type="NCBI Taxonomy" id="2591634"/>
    <lineage>
        <taxon>Bacteria</taxon>
        <taxon>Pseudomonadati</taxon>
        <taxon>Bacteroidota</taxon>
        <taxon>Cytophagia</taxon>
        <taxon>Cytophagales</taxon>
        <taxon>Cyclobacteriaceae</taxon>
        <taxon>Echinicola</taxon>
    </lineage>
</organism>
<dbReference type="GO" id="GO:0003723">
    <property type="term" value="F:RNA binding"/>
    <property type="evidence" value="ECO:0007669"/>
    <property type="project" value="UniProtKB-UniRule"/>
</dbReference>
<dbReference type="SUPFAM" id="SSF53335">
    <property type="entry name" value="S-adenosyl-L-methionine-dependent methyltransferases"/>
    <property type="match status" value="1"/>
</dbReference>